<reference evidence="2 3" key="1">
    <citation type="submission" date="2016-05" db="EMBL/GenBank/DDBJ databases">
        <authorList>
            <person name="Lavstsen T."/>
            <person name="Jespersen J.S."/>
        </authorList>
    </citation>
    <scope>NUCLEOTIDE SEQUENCE [LARGE SCALE GENOMIC DNA]</scope>
    <source>
        <strain evidence="2 3">KCJ1736</strain>
    </source>
</reference>
<dbReference type="Proteomes" id="UP000077098">
    <property type="component" value="Unassembled WGS sequence"/>
</dbReference>
<feature type="domain" description="DUF6894" evidence="1">
    <location>
        <begin position="3"/>
        <end position="71"/>
    </location>
</feature>
<sequence length="78" mass="8725">MPRYYFHIRDAEGLSVDTEGAMLSNDERACIEALQAAREMLAEKILKNEIVDGAEFEVVRGDGVLVAKIPLKSVVRFE</sequence>
<dbReference type="AlphaFoldDB" id="A0A176X2X0"/>
<accession>A0A176X2X0</accession>
<dbReference type="RefSeq" id="WP_063950200.1">
    <property type="nucleotide sequence ID" value="NZ_CP072309.1"/>
</dbReference>
<dbReference type="InterPro" id="IPR054189">
    <property type="entry name" value="DUF6894"/>
</dbReference>
<gene>
    <name evidence="2" type="ORF">A7J57_09165</name>
</gene>
<name>A0A176X2X0_AGRTU</name>
<evidence type="ECO:0000259" key="1">
    <source>
        <dbReference type="Pfam" id="PF21834"/>
    </source>
</evidence>
<dbReference type="Pfam" id="PF21834">
    <property type="entry name" value="DUF6894"/>
    <property type="match status" value="1"/>
</dbReference>
<proteinExistence type="predicted"/>
<comment type="caution">
    <text evidence="2">The sequence shown here is derived from an EMBL/GenBank/DDBJ whole genome shotgun (WGS) entry which is preliminary data.</text>
</comment>
<evidence type="ECO:0000313" key="2">
    <source>
        <dbReference type="EMBL" id="OAE40448.1"/>
    </source>
</evidence>
<organism evidence="2 3">
    <name type="scientific">Agrobacterium tumefaciens</name>
    <dbReference type="NCBI Taxonomy" id="358"/>
    <lineage>
        <taxon>Bacteria</taxon>
        <taxon>Pseudomonadati</taxon>
        <taxon>Pseudomonadota</taxon>
        <taxon>Alphaproteobacteria</taxon>
        <taxon>Hyphomicrobiales</taxon>
        <taxon>Rhizobiaceae</taxon>
        <taxon>Rhizobium/Agrobacterium group</taxon>
        <taxon>Agrobacterium</taxon>
        <taxon>Agrobacterium tumefaciens complex</taxon>
    </lineage>
</organism>
<dbReference type="EMBL" id="LXPS01000036">
    <property type="protein sequence ID" value="OAE40448.1"/>
    <property type="molecule type" value="Genomic_DNA"/>
</dbReference>
<protein>
    <recommendedName>
        <fullName evidence="1">DUF6894 domain-containing protein</fullName>
    </recommendedName>
</protein>
<evidence type="ECO:0000313" key="3">
    <source>
        <dbReference type="Proteomes" id="UP000077098"/>
    </source>
</evidence>